<protein>
    <recommendedName>
        <fullName evidence="2">DUF4329 domain-containing protein</fullName>
    </recommendedName>
</protein>
<evidence type="ECO:0000313" key="4">
    <source>
        <dbReference type="Proteomes" id="UP000050297"/>
    </source>
</evidence>
<dbReference type="EMBL" id="LJPM01000304">
    <property type="protein sequence ID" value="KPW18902.1"/>
    <property type="molecule type" value="Genomic_DNA"/>
</dbReference>
<gene>
    <name evidence="3" type="ORF">ALO91_02332</name>
</gene>
<dbReference type="PATRIC" id="fig|199198.4.peg.1506"/>
<evidence type="ECO:0000313" key="3">
    <source>
        <dbReference type="EMBL" id="KPW18902.1"/>
    </source>
</evidence>
<accession>A0A0L8IMM8</accession>
<feature type="domain" description="DUF4329" evidence="2">
    <location>
        <begin position="29"/>
        <end position="162"/>
    </location>
</feature>
<dbReference type="Proteomes" id="UP000050297">
    <property type="component" value="Unassembled WGS sequence"/>
</dbReference>
<feature type="region of interest" description="Disordered" evidence="1">
    <location>
        <begin position="1"/>
        <end position="27"/>
    </location>
</feature>
<evidence type="ECO:0000256" key="1">
    <source>
        <dbReference type="SAM" id="MobiDB-lite"/>
    </source>
</evidence>
<evidence type="ECO:0000259" key="2">
    <source>
        <dbReference type="Pfam" id="PF14220"/>
    </source>
</evidence>
<comment type="caution">
    <text evidence="3">The sequence shown here is derived from an EMBL/GenBank/DDBJ whole genome shotgun (WGS) entry which is preliminary data.</text>
</comment>
<dbReference type="AlphaFoldDB" id="A0A0L8IMM8"/>
<sequence>MHPRKRRYKRSIDHHPGMPALSAPFDHPDDAARYAHERIGNRRDREYGGFILVRKDGKYIATEPMNGSEFSFDPNEVFPRNDQEGYVLYPQGHDDYAVYHSHPSLQAGLDEWPESEKVTYPNSFSVGDIYAVIDDQEVCAATYLSGPDGSLIKYTLSRSAAEDTLFARVSGPRSMPHLCELSQIHKALQNLSMMPSDVVRLLAGAGDLHVIVPSRLWGQAGKVPADWQPYPDDAVARTPPAKSPASCEAQWPPRPLSLSAPFNSADEAARYAHGRIGSRIHSQIIGFLLFNPVARAYRIAEPILDDGMPVYAPCRHFIPMPIIGLHYLTATVWTACISAQPIWPSRADVTSSTISSSRMTCIGCSVTGTNRHNAVKACRFAMVSRCRRFISRQPTARCSVTPQASPPRSFNCCKAYRECTPGPSPFKRNSLPVTSACRISPFEWRGPGFCACCRPVSAGLMPV</sequence>
<reference evidence="3 4" key="1">
    <citation type="submission" date="2015-09" db="EMBL/GenBank/DDBJ databases">
        <title>Genome announcement of multiple Pseudomonas syringae strains.</title>
        <authorList>
            <person name="Thakur S."/>
            <person name="Wang P.W."/>
            <person name="Gong Y."/>
            <person name="Weir B.S."/>
            <person name="Guttman D.S."/>
        </authorList>
    </citation>
    <scope>NUCLEOTIDE SEQUENCE [LARGE SCALE GENOMIC DNA]</scope>
    <source>
        <strain evidence="3 4">ICMP2802</strain>
    </source>
</reference>
<dbReference type="Pfam" id="PF14220">
    <property type="entry name" value="DUF4329"/>
    <property type="match status" value="1"/>
</dbReference>
<dbReference type="InterPro" id="IPR025479">
    <property type="entry name" value="DUF4329"/>
</dbReference>
<proteinExistence type="predicted"/>
<name>A0A0L8IMM8_PSESX</name>
<organism evidence="3 4">
    <name type="scientific">Pseudomonas syringae pv. aceris</name>
    <dbReference type="NCBI Taxonomy" id="199198"/>
    <lineage>
        <taxon>Bacteria</taxon>
        <taxon>Pseudomonadati</taxon>
        <taxon>Pseudomonadota</taxon>
        <taxon>Gammaproteobacteria</taxon>
        <taxon>Pseudomonadales</taxon>
        <taxon>Pseudomonadaceae</taxon>
        <taxon>Pseudomonas</taxon>
        <taxon>Pseudomonas syringae</taxon>
    </lineage>
</organism>